<keyword evidence="2" id="KW-0812">Transmembrane</keyword>
<accession>A0A1G4M6B9</accession>
<dbReference type="SUPFAM" id="SSF55856">
    <property type="entry name" value="Cytochrome b5-like heme/steroid binding domain"/>
    <property type="match status" value="1"/>
</dbReference>
<feature type="domain" description="Cytochrome b5 heme-binding" evidence="3">
    <location>
        <begin position="83"/>
        <end position="185"/>
    </location>
</feature>
<evidence type="ECO:0000313" key="5">
    <source>
        <dbReference type="Proteomes" id="UP000190831"/>
    </source>
</evidence>
<name>A0A1G4M6B9_LACFM</name>
<keyword evidence="2" id="KW-1133">Transmembrane helix</keyword>
<feature type="transmembrane region" description="Helical" evidence="2">
    <location>
        <begin position="37"/>
        <end position="59"/>
    </location>
</feature>
<dbReference type="PANTHER" id="PTHR10281:SF76">
    <property type="entry name" value="CALCUTTA CUP-RELATED"/>
    <property type="match status" value="1"/>
</dbReference>
<gene>
    <name evidence="4" type="ORF">LAFE_0A01706G</name>
</gene>
<dbReference type="PANTHER" id="PTHR10281">
    <property type="entry name" value="MEMBRANE-ASSOCIATED PROGESTERONE RECEPTOR COMPONENT-RELATED"/>
    <property type="match status" value="1"/>
</dbReference>
<dbReference type="GO" id="GO:0012505">
    <property type="term" value="C:endomembrane system"/>
    <property type="evidence" value="ECO:0007669"/>
    <property type="project" value="TreeGrafter"/>
</dbReference>
<dbReference type="Proteomes" id="UP000190831">
    <property type="component" value="Chromosome A"/>
</dbReference>
<evidence type="ECO:0000313" key="4">
    <source>
        <dbReference type="EMBL" id="SCV99371.1"/>
    </source>
</evidence>
<evidence type="ECO:0000256" key="1">
    <source>
        <dbReference type="ARBA" id="ARBA00038357"/>
    </source>
</evidence>
<dbReference type="Gene3D" id="3.10.120.10">
    <property type="entry name" value="Cytochrome b5-like heme/steroid binding domain"/>
    <property type="match status" value="1"/>
</dbReference>
<proteinExistence type="inferred from homology"/>
<reference evidence="4 5" key="1">
    <citation type="submission" date="2016-03" db="EMBL/GenBank/DDBJ databases">
        <authorList>
            <person name="Devillers H."/>
        </authorList>
    </citation>
    <scope>NUCLEOTIDE SEQUENCE [LARGE SCALE GENOMIC DNA]</scope>
    <source>
        <strain evidence="4">CBS 6772</strain>
    </source>
</reference>
<dbReference type="OMA" id="YGKWGAY"/>
<dbReference type="AlphaFoldDB" id="A0A1G4M6B9"/>
<organism evidence="4 5">
    <name type="scientific">Lachancea fermentati</name>
    <name type="common">Zygosaccharomyces fermentati</name>
    <dbReference type="NCBI Taxonomy" id="4955"/>
    <lineage>
        <taxon>Eukaryota</taxon>
        <taxon>Fungi</taxon>
        <taxon>Dikarya</taxon>
        <taxon>Ascomycota</taxon>
        <taxon>Saccharomycotina</taxon>
        <taxon>Saccharomycetes</taxon>
        <taxon>Saccharomycetales</taxon>
        <taxon>Saccharomycetaceae</taxon>
        <taxon>Lachancea</taxon>
    </lineage>
</organism>
<protein>
    <submittedName>
        <fullName evidence="4">LAFE_0A01706g1_1</fullName>
    </submittedName>
</protein>
<evidence type="ECO:0000256" key="2">
    <source>
        <dbReference type="SAM" id="Phobius"/>
    </source>
</evidence>
<keyword evidence="5" id="KW-1185">Reference proteome</keyword>
<dbReference type="GO" id="GO:0016020">
    <property type="term" value="C:membrane"/>
    <property type="evidence" value="ECO:0007669"/>
    <property type="project" value="TreeGrafter"/>
</dbReference>
<dbReference type="Pfam" id="PF00173">
    <property type="entry name" value="Cyt-b5"/>
    <property type="match status" value="1"/>
</dbReference>
<keyword evidence="2" id="KW-0472">Membrane</keyword>
<dbReference type="OrthoDB" id="10257697at2759"/>
<evidence type="ECO:0000259" key="3">
    <source>
        <dbReference type="SMART" id="SM01117"/>
    </source>
</evidence>
<dbReference type="SMART" id="SM01117">
    <property type="entry name" value="Cyt-b5"/>
    <property type="match status" value="1"/>
</dbReference>
<dbReference type="EMBL" id="LT598487">
    <property type="protein sequence ID" value="SCV99371.1"/>
    <property type="molecule type" value="Genomic_DNA"/>
</dbReference>
<dbReference type="InterPro" id="IPR001199">
    <property type="entry name" value="Cyt_B5-like_heme/steroid-bd"/>
</dbReference>
<dbReference type="InterPro" id="IPR036400">
    <property type="entry name" value="Cyt_B5-like_heme/steroid_sf"/>
</dbReference>
<sequence>MQNAHERIVETTLDPDDVGIDKDNGEKFTALDIMRMSAGLVLLACVLGKVLTGSALWGWNWHKEAVSLEPSAFWSDFELPVEFTPLQLGEFSGDRASSEKPILLAIRSKVFDVSARPSMYGSWGPYRKFTGKDCSRAFSYSWGDWNGLSAPCDASLDGLSVEQLGRVDSWLEFFLRKYPMVGYVVPERIPAGDADNYTPSESGDSS</sequence>
<dbReference type="InterPro" id="IPR050577">
    <property type="entry name" value="MAPR/NEUFC/NENF-like"/>
</dbReference>
<comment type="similarity">
    <text evidence="1">Belongs to the cytochrome b5 family. MAPR subfamily.</text>
</comment>